<name>A0A0A9EL42_ARUDO</name>
<protein>
    <submittedName>
        <fullName evidence="1">Uncharacterized protein</fullName>
    </submittedName>
</protein>
<evidence type="ECO:0000313" key="1">
    <source>
        <dbReference type="EMBL" id="JAD99713.1"/>
    </source>
</evidence>
<dbReference type="AlphaFoldDB" id="A0A0A9EL42"/>
<sequence length="48" mass="5283">MACLGENHGLQRHGKLMDARTAFLACARAAVRVMEANRWTVKKLDANG</sequence>
<reference evidence="1" key="2">
    <citation type="journal article" date="2015" name="Data Brief">
        <title>Shoot transcriptome of the giant reed, Arundo donax.</title>
        <authorList>
            <person name="Barrero R.A."/>
            <person name="Guerrero F.D."/>
            <person name="Moolhuijzen P."/>
            <person name="Goolsby J.A."/>
            <person name="Tidwell J."/>
            <person name="Bellgard S.E."/>
            <person name="Bellgard M.I."/>
        </authorList>
    </citation>
    <scope>NUCLEOTIDE SEQUENCE</scope>
    <source>
        <tissue evidence="1">Shoot tissue taken approximately 20 cm above the soil surface</tissue>
    </source>
</reference>
<accession>A0A0A9EL42</accession>
<proteinExistence type="predicted"/>
<dbReference type="EMBL" id="GBRH01198182">
    <property type="protein sequence ID" value="JAD99713.1"/>
    <property type="molecule type" value="Transcribed_RNA"/>
</dbReference>
<reference evidence="1" key="1">
    <citation type="submission" date="2014-09" db="EMBL/GenBank/DDBJ databases">
        <authorList>
            <person name="Magalhaes I.L.F."/>
            <person name="Oliveira U."/>
            <person name="Santos F.R."/>
            <person name="Vidigal T.H.D.A."/>
            <person name="Brescovit A.D."/>
            <person name="Santos A.J."/>
        </authorList>
    </citation>
    <scope>NUCLEOTIDE SEQUENCE</scope>
    <source>
        <tissue evidence="1">Shoot tissue taken approximately 20 cm above the soil surface</tissue>
    </source>
</reference>
<organism evidence="1">
    <name type="scientific">Arundo donax</name>
    <name type="common">Giant reed</name>
    <name type="synonym">Donax arundinaceus</name>
    <dbReference type="NCBI Taxonomy" id="35708"/>
    <lineage>
        <taxon>Eukaryota</taxon>
        <taxon>Viridiplantae</taxon>
        <taxon>Streptophyta</taxon>
        <taxon>Embryophyta</taxon>
        <taxon>Tracheophyta</taxon>
        <taxon>Spermatophyta</taxon>
        <taxon>Magnoliopsida</taxon>
        <taxon>Liliopsida</taxon>
        <taxon>Poales</taxon>
        <taxon>Poaceae</taxon>
        <taxon>PACMAD clade</taxon>
        <taxon>Arundinoideae</taxon>
        <taxon>Arundineae</taxon>
        <taxon>Arundo</taxon>
    </lineage>
</organism>